<dbReference type="Proteomes" id="UP000267017">
    <property type="component" value="Unassembled WGS sequence"/>
</dbReference>
<accession>A0A3P3TZZ1</accession>
<gene>
    <name evidence="1" type="ORF">EHV15_12635</name>
</gene>
<evidence type="ECO:0000313" key="2">
    <source>
        <dbReference type="Proteomes" id="UP000267017"/>
    </source>
</evidence>
<dbReference type="AlphaFoldDB" id="A0A3P3TZZ1"/>
<dbReference type="EMBL" id="RRCN01000001">
    <property type="protein sequence ID" value="RRJ63682.1"/>
    <property type="molecule type" value="Genomic_DNA"/>
</dbReference>
<protein>
    <submittedName>
        <fullName evidence="1">Uncharacterized protein</fullName>
    </submittedName>
</protein>
<evidence type="ECO:0000313" key="1">
    <source>
        <dbReference type="EMBL" id="RRJ63682.1"/>
    </source>
</evidence>
<name>A0A3P3TZZ1_9BACL</name>
<dbReference type="OrthoDB" id="2649985at2"/>
<comment type="caution">
    <text evidence="1">The sequence shown here is derived from an EMBL/GenBank/DDBJ whole genome shotgun (WGS) entry which is preliminary data.</text>
</comment>
<reference evidence="1 2" key="1">
    <citation type="submission" date="2018-11" db="EMBL/GenBank/DDBJ databases">
        <title>Genome sequencing of Paenibacillus sp. KCOM 3021 (= ChDC PVNT-B20).</title>
        <authorList>
            <person name="Kook J.-K."/>
            <person name="Park S.-N."/>
            <person name="Lim Y.K."/>
        </authorList>
    </citation>
    <scope>NUCLEOTIDE SEQUENCE [LARGE SCALE GENOMIC DNA]</scope>
    <source>
        <strain evidence="1 2">KCOM 3021</strain>
    </source>
</reference>
<proteinExistence type="predicted"/>
<organism evidence="1 2">
    <name type="scientific">Paenibacillus oralis</name>
    <dbReference type="NCBI Taxonomy" id="2490856"/>
    <lineage>
        <taxon>Bacteria</taxon>
        <taxon>Bacillati</taxon>
        <taxon>Bacillota</taxon>
        <taxon>Bacilli</taxon>
        <taxon>Bacillales</taxon>
        <taxon>Paenibacillaceae</taxon>
        <taxon>Paenibacillus</taxon>
    </lineage>
</organism>
<keyword evidence="2" id="KW-1185">Reference proteome</keyword>
<sequence length="172" mass="20578">MHSWERSIYEMKLKHDTLSVEIEMEVRKEYKKISKHKRVLMPVLDYRVDLYVNGHKFDEDEVFVEKVFFQSLLSPGKYPMFTCTCGIFGCGGYYVDVFYEGDSVIWLTEQSPFMDKSIPAANRFVFSRNNMIEFSKQLVEKLEEVRRISESHELNFQYDREKYLDTIRNFAT</sequence>